<dbReference type="Gene3D" id="1.20.58.150">
    <property type="entry name" value="ANTH domain"/>
    <property type="match status" value="1"/>
</dbReference>
<dbReference type="GO" id="GO:0048268">
    <property type="term" value="P:clathrin coat assembly"/>
    <property type="evidence" value="ECO:0007669"/>
    <property type="project" value="InterPro"/>
</dbReference>
<dbReference type="RefSeq" id="XP_009805033.1">
    <property type="nucleotide sequence ID" value="XM_009806731.1"/>
</dbReference>
<dbReference type="InterPro" id="IPR014712">
    <property type="entry name" value="ANTH_dom_sf"/>
</dbReference>
<accession>A0A1U7YPM2</accession>
<reference evidence="3" key="1">
    <citation type="journal article" date="2013" name="Genome Biol.">
        <title>Reference genomes and transcriptomes of Nicotiana sylvestris and Nicotiana tomentosiformis.</title>
        <authorList>
            <person name="Sierro N."/>
            <person name="Battey J.N."/>
            <person name="Ouadi S."/>
            <person name="Bovet L."/>
            <person name="Goepfert S."/>
            <person name="Bakaher N."/>
            <person name="Peitsch M.C."/>
            <person name="Ivanov N.V."/>
        </authorList>
    </citation>
    <scope>NUCLEOTIDE SEQUENCE [LARGE SCALE GENOMIC DNA]</scope>
</reference>
<dbReference type="STRING" id="4096.A0A1U7YPM2"/>
<dbReference type="GO" id="GO:0032050">
    <property type="term" value="F:clathrin heavy chain binding"/>
    <property type="evidence" value="ECO:0007669"/>
    <property type="project" value="TreeGrafter"/>
</dbReference>
<sequence>MKHIIRDSFTCYTTFRKEIVEVLDYLIHLPYKSCVAAFEIYKNAAIQANEISGFYDWCKSLGLCGMYEYPFIDKIPQIQIRALENFLNGMWQLTDDLSSSSTSVSLVTSTPQSPSSEDGSNKQKSGRKSSFEGQSLTRKGESEMQPLIQFEDDND</sequence>
<dbReference type="PANTHER" id="PTHR22951:SF22">
    <property type="entry name" value="ENTH DOMAIN-CONTAINING PROTEIN"/>
    <property type="match status" value="1"/>
</dbReference>
<feature type="compositionally biased region" description="Low complexity" evidence="1">
    <location>
        <begin position="102"/>
        <end position="116"/>
    </location>
</feature>
<evidence type="ECO:0000313" key="4">
    <source>
        <dbReference type="RefSeq" id="XP_009805033.1"/>
    </source>
</evidence>
<dbReference type="GO" id="GO:0072583">
    <property type="term" value="P:clathrin-dependent endocytosis"/>
    <property type="evidence" value="ECO:0007669"/>
    <property type="project" value="InterPro"/>
</dbReference>
<gene>
    <name evidence="4" type="primary">LOC104250157</name>
</gene>
<feature type="region of interest" description="Disordered" evidence="1">
    <location>
        <begin position="102"/>
        <end position="155"/>
    </location>
</feature>
<dbReference type="SUPFAM" id="SSF89009">
    <property type="entry name" value="GAT-like domain"/>
    <property type="match status" value="1"/>
</dbReference>
<name>A0A1U7YPM2_NICSY</name>
<protein>
    <submittedName>
        <fullName evidence="4">Clathrin assembly protein At2g25430</fullName>
    </submittedName>
</protein>
<keyword evidence="3" id="KW-1185">Reference proteome</keyword>
<evidence type="ECO:0000256" key="1">
    <source>
        <dbReference type="SAM" id="MobiDB-lite"/>
    </source>
</evidence>
<dbReference type="eggNOG" id="KOG0251">
    <property type="taxonomic scope" value="Eukaryota"/>
</dbReference>
<feature type="domain" description="AP180 N-terminal homology (ANTH)" evidence="2">
    <location>
        <begin position="1"/>
        <end position="88"/>
    </location>
</feature>
<dbReference type="GO" id="GO:0000149">
    <property type="term" value="F:SNARE binding"/>
    <property type="evidence" value="ECO:0007669"/>
    <property type="project" value="TreeGrafter"/>
</dbReference>
<reference evidence="4" key="2">
    <citation type="submission" date="2025-08" db="UniProtKB">
        <authorList>
            <consortium name="RefSeq"/>
        </authorList>
    </citation>
    <scope>IDENTIFICATION</scope>
    <source>
        <tissue evidence="4">Leaf</tissue>
    </source>
</reference>
<dbReference type="Proteomes" id="UP000189701">
    <property type="component" value="Unplaced"/>
</dbReference>
<dbReference type="GO" id="GO:0006900">
    <property type="term" value="P:vesicle budding from membrane"/>
    <property type="evidence" value="ECO:0007669"/>
    <property type="project" value="TreeGrafter"/>
</dbReference>
<evidence type="ECO:0000259" key="2">
    <source>
        <dbReference type="Pfam" id="PF07651"/>
    </source>
</evidence>
<dbReference type="GO" id="GO:0005545">
    <property type="term" value="F:1-phosphatidylinositol binding"/>
    <property type="evidence" value="ECO:0007669"/>
    <property type="project" value="InterPro"/>
</dbReference>
<evidence type="ECO:0000313" key="3">
    <source>
        <dbReference type="Proteomes" id="UP000189701"/>
    </source>
</evidence>
<dbReference type="GO" id="GO:0005546">
    <property type="term" value="F:phosphatidylinositol-4,5-bisphosphate binding"/>
    <property type="evidence" value="ECO:0007669"/>
    <property type="project" value="TreeGrafter"/>
</dbReference>
<dbReference type="Pfam" id="PF07651">
    <property type="entry name" value="ANTH"/>
    <property type="match status" value="1"/>
</dbReference>
<proteinExistence type="predicted"/>
<dbReference type="AlphaFoldDB" id="A0A1U7YPM2"/>
<dbReference type="GO" id="GO:0005905">
    <property type="term" value="C:clathrin-coated pit"/>
    <property type="evidence" value="ECO:0007669"/>
    <property type="project" value="TreeGrafter"/>
</dbReference>
<dbReference type="PANTHER" id="PTHR22951">
    <property type="entry name" value="CLATHRIN ASSEMBLY PROTEIN"/>
    <property type="match status" value="1"/>
</dbReference>
<dbReference type="GO" id="GO:0030136">
    <property type="term" value="C:clathrin-coated vesicle"/>
    <property type="evidence" value="ECO:0007669"/>
    <property type="project" value="InterPro"/>
</dbReference>
<dbReference type="InterPro" id="IPR011417">
    <property type="entry name" value="ANTH_dom"/>
</dbReference>
<dbReference type="InterPro" id="IPR045192">
    <property type="entry name" value="AP180-like"/>
</dbReference>
<organism evidence="3 4">
    <name type="scientific">Nicotiana sylvestris</name>
    <name type="common">Wood tobacco</name>
    <name type="synonym">South American tobacco</name>
    <dbReference type="NCBI Taxonomy" id="4096"/>
    <lineage>
        <taxon>Eukaryota</taxon>
        <taxon>Viridiplantae</taxon>
        <taxon>Streptophyta</taxon>
        <taxon>Embryophyta</taxon>
        <taxon>Tracheophyta</taxon>
        <taxon>Spermatophyta</taxon>
        <taxon>Magnoliopsida</taxon>
        <taxon>eudicotyledons</taxon>
        <taxon>Gunneridae</taxon>
        <taxon>Pentapetalae</taxon>
        <taxon>asterids</taxon>
        <taxon>lamiids</taxon>
        <taxon>Solanales</taxon>
        <taxon>Solanaceae</taxon>
        <taxon>Nicotianoideae</taxon>
        <taxon>Nicotianeae</taxon>
        <taxon>Nicotiana</taxon>
    </lineage>
</organism>